<dbReference type="OrthoDB" id="2186439at2"/>
<keyword evidence="4" id="KW-1185">Reference proteome</keyword>
<keyword evidence="1" id="KW-0472">Membrane</keyword>
<gene>
    <name evidence="2" type="ORF">A5880_001052</name>
    <name evidence="3" type="ORF">A5880_002382</name>
</gene>
<evidence type="ECO:0000313" key="3">
    <source>
        <dbReference type="EMBL" id="OTO08112.1"/>
    </source>
</evidence>
<sequence>MEKPYIIWPLSIMITLFIVLFSQSAYGFAADQDKTETGISFNQFIEPEKPKPPIYETKPAEYPATDGALPHLGQMMTSFILLLLGVACLIIFLGVVSLRKVYSIHV</sequence>
<accession>A0A242CEA8</accession>
<evidence type="ECO:0000313" key="2">
    <source>
        <dbReference type="EMBL" id="MEI5993505.1"/>
    </source>
</evidence>
<comment type="caution">
    <text evidence="3">The sequence shown here is derived from an EMBL/GenBank/DDBJ whole genome shotgun (WGS) entry which is preliminary data.</text>
</comment>
<name>A0A242CEA8_9ENTE</name>
<reference evidence="3" key="1">
    <citation type="submission" date="2017-05" db="EMBL/GenBank/DDBJ databases">
        <title>The Genome Sequence of Enterococcus sp. 4G2_DIV0659.</title>
        <authorList>
            <consortium name="The Broad Institute Genomics Platform"/>
            <consortium name="The Broad Institute Genomic Center for Infectious Diseases"/>
            <person name="Earl A."/>
            <person name="Manson A."/>
            <person name="Schwartman J."/>
            <person name="Gilmore M."/>
            <person name="Abouelleil A."/>
            <person name="Cao P."/>
            <person name="Chapman S."/>
            <person name="Cusick C."/>
            <person name="Shea T."/>
            <person name="Young S."/>
            <person name="Neafsey D."/>
            <person name="Nusbaum C."/>
            <person name="Birren B."/>
        </authorList>
    </citation>
    <scope>NUCLEOTIDE SEQUENCE [LARGE SCALE GENOMIC DNA]</scope>
    <source>
        <strain evidence="3">4G2_DIV0659</strain>
    </source>
</reference>
<dbReference type="STRING" id="1834181.A5880_002382"/>
<protein>
    <recommendedName>
        <fullName evidence="5">Gram-positive cocci surface proteins LPxTG domain-containing protein</fullName>
    </recommendedName>
</protein>
<evidence type="ECO:0000313" key="4">
    <source>
        <dbReference type="Proteomes" id="UP000195139"/>
    </source>
</evidence>
<dbReference type="EMBL" id="NGLE01000003">
    <property type="protein sequence ID" value="OTO08112.1"/>
    <property type="molecule type" value="Genomic_DNA"/>
</dbReference>
<feature type="transmembrane region" description="Helical" evidence="1">
    <location>
        <begin position="79"/>
        <end position="98"/>
    </location>
</feature>
<evidence type="ECO:0000256" key="1">
    <source>
        <dbReference type="SAM" id="Phobius"/>
    </source>
</evidence>
<organism evidence="3">
    <name type="scientific">Candidatus Enterococcus mansonii</name>
    <dbReference type="NCBI Taxonomy" id="1834181"/>
    <lineage>
        <taxon>Bacteria</taxon>
        <taxon>Bacillati</taxon>
        <taxon>Bacillota</taxon>
        <taxon>Bacilli</taxon>
        <taxon>Lactobacillales</taxon>
        <taxon>Enterococcaceae</taxon>
        <taxon>Enterococcus</taxon>
    </lineage>
</organism>
<evidence type="ECO:0008006" key="5">
    <source>
        <dbReference type="Google" id="ProtNLM"/>
    </source>
</evidence>
<keyword evidence="1" id="KW-0812">Transmembrane</keyword>
<keyword evidence="1" id="KW-1133">Transmembrane helix</keyword>
<dbReference type="AlphaFoldDB" id="A0A242CEA8"/>
<dbReference type="Proteomes" id="UP000195139">
    <property type="component" value="Unassembled WGS sequence"/>
</dbReference>
<proteinExistence type="predicted"/>
<reference evidence="2 4" key="2">
    <citation type="submission" date="2018-07" db="EMBL/GenBank/DDBJ databases">
        <title>The Genome Sequence of Enterococcus sp. DIV0659b.</title>
        <authorList>
            <consortium name="The Broad Institute Genomics Platform"/>
            <consortium name="The Broad Institute Genomic Center for Infectious Diseases"/>
            <person name="Earl A."/>
            <person name="Manson A."/>
            <person name="Schwartman J."/>
            <person name="Gilmore M."/>
            <person name="Abouelleil A."/>
            <person name="Cao P."/>
            <person name="Chapman S."/>
            <person name="Cusick C."/>
            <person name="Shea T."/>
            <person name="Young S."/>
            <person name="Neafsey D."/>
            <person name="Nusbaum C."/>
            <person name="Birren B."/>
        </authorList>
    </citation>
    <scope>NUCLEOTIDE SEQUENCE [LARGE SCALE GENOMIC DNA]</scope>
    <source>
        <strain evidence="2 4">4G2_DIV0659</strain>
    </source>
</reference>
<dbReference type="RefSeq" id="WP_086331251.1">
    <property type="nucleotide sequence ID" value="NZ_NGLE02000001.1"/>
</dbReference>
<dbReference type="EMBL" id="NGLE02000001">
    <property type="protein sequence ID" value="MEI5993505.1"/>
    <property type="molecule type" value="Genomic_DNA"/>
</dbReference>